<evidence type="ECO:0000256" key="2">
    <source>
        <dbReference type="SAM" id="MobiDB-lite"/>
    </source>
</evidence>
<proteinExistence type="predicted"/>
<dbReference type="RefSeq" id="XP_008862773.1">
    <property type="nucleotide sequence ID" value="XM_008864551.1"/>
</dbReference>
<sequence length="104" mass="11568">MAALVRAATDANVRQIQLEHQVVEGAYELVQLKSQLDQANDKLQQTEAQLAATLANALELNTTRTKLHDENTRLAAQLQKYTSDGNVDNASRDMPLRDAPQQIR</sequence>
<dbReference type="GeneID" id="20078496"/>
<reference evidence="3" key="1">
    <citation type="submission" date="2013-12" db="EMBL/GenBank/DDBJ databases">
        <title>The Genome Sequence of Aphanomyces invadans NJM9701.</title>
        <authorList>
            <consortium name="The Broad Institute Genomics Platform"/>
            <person name="Russ C."/>
            <person name="Tyler B."/>
            <person name="van West P."/>
            <person name="Dieguez-Uribeondo J."/>
            <person name="Young S.K."/>
            <person name="Zeng Q."/>
            <person name="Gargeya S."/>
            <person name="Fitzgerald M."/>
            <person name="Abouelleil A."/>
            <person name="Alvarado L."/>
            <person name="Chapman S.B."/>
            <person name="Gainer-Dewar J."/>
            <person name="Goldberg J."/>
            <person name="Griggs A."/>
            <person name="Gujja S."/>
            <person name="Hansen M."/>
            <person name="Howarth C."/>
            <person name="Imamovic A."/>
            <person name="Ireland A."/>
            <person name="Larimer J."/>
            <person name="McCowan C."/>
            <person name="Murphy C."/>
            <person name="Pearson M."/>
            <person name="Poon T.W."/>
            <person name="Priest M."/>
            <person name="Roberts A."/>
            <person name="Saif S."/>
            <person name="Shea T."/>
            <person name="Sykes S."/>
            <person name="Wortman J."/>
            <person name="Nusbaum C."/>
            <person name="Birren B."/>
        </authorList>
    </citation>
    <scope>NUCLEOTIDE SEQUENCE [LARGE SCALE GENOMIC DNA]</scope>
    <source>
        <strain evidence="3">NJM9701</strain>
    </source>
</reference>
<protein>
    <submittedName>
        <fullName evidence="3">Uncharacterized protein</fullName>
    </submittedName>
</protein>
<feature type="coiled-coil region" evidence="1">
    <location>
        <begin position="29"/>
        <end position="56"/>
    </location>
</feature>
<name>A0A024UTM0_9STRA</name>
<evidence type="ECO:0000256" key="1">
    <source>
        <dbReference type="SAM" id="Coils"/>
    </source>
</evidence>
<keyword evidence="1" id="KW-0175">Coiled coil</keyword>
<dbReference type="VEuPathDB" id="FungiDB:H310_01446"/>
<organism evidence="3">
    <name type="scientific">Aphanomyces invadans</name>
    <dbReference type="NCBI Taxonomy" id="157072"/>
    <lineage>
        <taxon>Eukaryota</taxon>
        <taxon>Sar</taxon>
        <taxon>Stramenopiles</taxon>
        <taxon>Oomycota</taxon>
        <taxon>Saprolegniomycetes</taxon>
        <taxon>Saprolegniales</taxon>
        <taxon>Verrucalvaceae</taxon>
        <taxon>Aphanomyces</taxon>
    </lineage>
</organism>
<dbReference type="AlphaFoldDB" id="A0A024UTM0"/>
<gene>
    <name evidence="3" type="ORF">H310_01446</name>
</gene>
<feature type="region of interest" description="Disordered" evidence="2">
    <location>
        <begin position="79"/>
        <end position="104"/>
    </location>
</feature>
<dbReference type="EMBL" id="KI913953">
    <property type="protein sequence ID" value="ETW08968.1"/>
    <property type="molecule type" value="Genomic_DNA"/>
</dbReference>
<accession>A0A024UTM0</accession>
<feature type="compositionally biased region" description="Polar residues" evidence="2">
    <location>
        <begin position="79"/>
        <end position="89"/>
    </location>
</feature>
<evidence type="ECO:0000313" key="3">
    <source>
        <dbReference type="EMBL" id="ETW08968.1"/>
    </source>
</evidence>